<dbReference type="PRINTS" id="PR01438">
    <property type="entry name" value="UNVRSLSTRESS"/>
</dbReference>
<evidence type="ECO:0000313" key="5">
    <source>
        <dbReference type="Proteomes" id="UP000042997"/>
    </source>
</evidence>
<dbReference type="OrthoDB" id="3174546at2"/>
<keyword evidence="3" id="KW-0067">ATP-binding</keyword>
<dbReference type="PANTHER" id="PTHR46268">
    <property type="entry name" value="STRESS RESPONSE PROTEIN NHAX"/>
    <property type="match status" value="1"/>
</dbReference>
<dbReference type="Gene3D" id="3.40.50.620">
    <property type="entry name" value="HUPs"/>
    <property type="match status" value="2"/>
</dbReference>
<evidence type="ECO:0000256" key="1">
    <source>
        <dbReference type="ARBA" id="ARBA00008791"/>
    </source>
</evidence>
<keyword evidence="2" id="KW-0547">Nucleotide-binding</keyword>
<evidence type="ECO:0000313" key="4">
    <source>
        <dbReference type="EMBL" id="CDZ90958.1"/>
    </source>
</evidence>
<dbReference type="eggNOG" id="COG0589">
    <property type="taxonomic scope" value="Bacteria"/>
</dbReference>
<sequence length="299" mass="31273">MSSDRGRPPVTAGIDGSDAAKQAATWAAAVAERLGTDLQLVHALPGPRNYFSDAALRARAEYSQRLAEWGRELLDDTAAELRRQRPHLEVVTTVHPGPADLALLEHGDRSRMLVLGATGSGALGSLLAGSTALRVAHRSTCPVVLWRGDPAPEPGTDRRPVLVGIDGSADAGPLVTAAFDMAAALGVGVLAAHAWGAGDVADRTAALELIDWAVVEAEETALLSECLAGQRERYPDVPVTEIVEQIGARHLLLRLAKRAQLSVVGSHGRGLLGGLLLGSTSQALLHHAPCPTMICRPGV</sequence>
<dbReference type="InterPro" id="IPR006015">
    <property type="entry name" value="Universal_stress_UspA"/>
</dbReference>
<proteinExistence type="inferred from homology"/>
<dbReference type="EMBL" id="CCSD01000091">
    <property type="protein sequence ID" value="CDZ90958.1"/>
    <property type="molecule type" value="Genomic_DNA"/>
</dbReference>
<dbReference type="GeneID" id="66834431"/>
<dbReference type="InterPro" id="IPR006016">
    <property type="entry name" value="UspA"/>
</dbReference>
<dbReference type="PANTHER" id="PTHR46268:SF27">
    <property type="entry name" value="UNIVERSAL STRESS PROTEIN RV2623"/>
    <property type="match status" value="1"/>
</dbReference>
<comment type="similarity">
    <text evidence="1">Belongs to the universal stress protein A family.</text>
</comment>
<evidence type="ECO:0000256" key="2">
    <source>
        <dbReference type="ARBA" id="ARBA00022741"/>
    </source>
</evidence>
<dbReference type="InterPro" id="IPR014729">
    <property type="entry name" value="Rossmann-like_a/b/a_fold"/>
</dbReference>
<dbReference type="Pfam" id="PF00582">
    <property type="entry name" value="Usp"/>
    <property type="match status" value="2"/>
</dbReference>
<accession>A0A098BQI3</accession>
<dbReference type="AlphaFoldDB" id="A0A098BQI3"/>
<dbReference type="SUPFAM" id="SSF52402">
    <property type="entry name" value="Adenine nucleotide alpha hydrolases-like"/>
    <property type="match status" value="2"/>
</dbReference>
<dbReference type="RefSeq" id="WP_010593930.1">
    <property type="nucleotide sequence ID" value="NZ_CP023714.1"/>
</dbReference>
<name>A0A098BQI3_9NOCA</name>
<dbReference type="KEGG" id="rrz:CS378_21080"/>
<evidence type="ECO:0000256" key="3">
    <source>
        <dbReference type="ARBA" id="ARBA00022840"/>
    </source>
</evidence>
<organism evidence="4 5">
    <name type="scientific">Rhodococcus ruber</name>
    <dbReference type="NCBI Taxonomy" id="1830"/>
    <lineage>
        <taxon>Bacteria</taxon>
        <taxon>Bacillati</taxon>
        <taxon>Actinomycetota</taxon>
        <taxon>Actinomycetes</taxon>
        <taxon>Mycobacteriales</taxon>
        <taxon>Nocardiaceae</taxon>
        <taxon>Rhodococcus</taxon>
    </lineage>
</organism>
<dbReference type="Proteomes" id="UP000042997">
    <property type="component" value="Unassembled WGS sequence"/>
</dbReference>
<gene>
    <name evidence="4" type="ORF">RHRU231_770079</name>
</gene>
<reference evidence="4 5" key="1">
    <citation type="journal article" date="2014" name="Genome Announc.">
        <title>Draft Genome Sequence of Propane- and Butane-Oxidizing Actinobacterium Rhodococcus ruber IEGM 231.</title>
        <authorList>
            <person name="Ivshina I.B."/>
            <person name="Kuyukina M.S."/>
            <person name="Krivoruchko A.V."/>
            <person name="Barbe V."/>
            <person name="Fischer C."/>
        </authorList>
    </citation>
    <scope>NUCLEOTIDE SEQUENCE [LARGE SCALE GENOMIC DNA]</scope>
</reference>
<dbReference type="CDD" id="cd00293">
    <property type="entry name" value="USP-like"/>
    <property type="match status" value="1"/>
</dbReference>
<dbReference type="GO" id="GO:0005524">
    <property type="term" value="F:ATP binding"/>
    <property type="evidence" value="ECO:0007669"/>
    <property type="project" value="UniProtKB-KW"/>
</dbReference>
<protein>
    <submittedName>
        <fullName evidence="4">Universal stress family protein</fullName>
    </submittedName>
</protein>